<dbReference type="GO" id="GO:1901606">
    <property type="term" value="P:alpha-amino acid catabolic process"/>
    <property type="evidence" value="ECO:0007669"/>
    <property type="project" value="UniProtKB-ARBA"/>
</dbReference>
<dbReference type="InterPro" id="IPR032466">
    <property type="entry name" value="Metal_Hydrolase"/>
</dbReference>
<name>A0A382GJZ0_9ZZZZ</name>
<dbReference type="InterPro" id="IPR006680">
    <property type="entry name" value="Amidohydro-rel"/>
</dbReference>
<dbReference type="EMBL" id="UINC01055788">
    <property type="protein sequence ID" value="SVB75074.1"/>
    <property type="molecule type" value="Genomic_DNA"/>
</dbReference>
<evidence type="ECO:0000256" key="9">
    <source>
        <dbReference type="ARBA" id="ARBA00023239"/>
    </source>
</evidence>
<evidence type="ECO:0000256" key="1">
    <source>
        <dbReference type="ARBA" id="ARBA00005079"/>
    </source>
</evidence>
<dbReference type="GO" id="GO:0170039">
    <property type="term" value="P:proteinogenic amino acid metabolic process"/>
    <property type="evidence" value="ECO:0007669"/>
    <property type="project" value="UniProtKB-ARBA"/>
</dbReference>
<dbReference type="GO" id="GO:0016787">
    <property type="term" value="F:hydrolase activity"/>
    <property type="evidence" value="ECO:0007669"/>
    <property type="project" value="InterPro"/>
</dbReference>
<evidence type="ECO:0000256" key="2">
    <source>
        <dbReference type="ARBA" id="ARBA00005871"/>
    </source>
</evidence>
<accession>A0A382GJZ0</accession>
<dbReference type="Gene3D" id="3.20.20.140">
    <property type="entry name" value="Metal-dependent hydrolases"/>
    <property type="match status" value="1"/>
</dbReference>
<dbReference type="InterPro" id="IPR032465">
    <property type="entry name" value="ACMSD"/>
</dbReference>
<dbReference type="PANTHER" id="PTHR21240:SF27">
    <property type="entry name" value="2-AMINO-3-CARBOXYMUCONATE-6-SEMIALDEHYDE DECARBOXYLASE"/>
    <property type="match status" value="1"/>
</dbReference>
<evidence type="ECO:0000259" key="11">
    <source>
        <dbReference type="Pfam" id="PF04909"/>
    </source>
</evidence>
<reference evidence="12" key="1">
    <citation type="submission" date="2018-05" db="EMBL/GenBank/DDBJ databases">
        <authorList>
            <person name="Lanie J.A."/>
            <person name="Ng W.-L."/>
            <person name="Kazmierczak K.M."/>
            <person name="Andrzejewski T.M."/>
            <person name="Davidsen T.M."/>
            <person name="Wayne K.J."/>
            <person name="Tettelin H."/>
            <person name="Glass J.I."/>
            <person name="Rusch D."/>
            <person name="Podicherti R."/>
            <person name="Tsui H.-C.T."/>
            <person name="Winkler M.E."/>
        </authorList>
    </citation>
    <scope>NUCLEOTIDE SEQUENCE</scope>
</reference>
<evidence type="ECO:0000256" key="6">
    <source>
        <dbReference type="ARBA" id="ARBA00022723"/>
    </source>
</evidence>
<comment type="pathway">
    <text evidence="1">Secondary metabolite metabolism; quinolate metabolism.</text>
</comment>
<dbReference type="GO" id="GO:0019748">
    <property type="term" value="P:secondary metabolic process"/>
    <property type="evidence" value="ECO:0007669"/>
    <property type="project" value="TreeGrafter"/>
</dbReference>
<dbReference type="AlphaFoldDB" id="A0A382GJZ0"/>
<dbReference type="SUPFAM" id="SSF51556">
    <property type="entry name" value="Metallo-dependent hydrolases"/>
    <property type="match status" value="1"/>
</dbReference>
<evidence type="ECO:0000313" key="12">
    <source>
        <dbReference type="EMBL" id="SVB75074.1"/>
    </source>
</evidence>
<sequence length="336" mass="37952">MKIDIHTHILPENWPNLKEKYGYGGWIQLDHHKKGCANMLKDGQFFREVESNCWSPEIRISECQNHDVNVQILSTVPVMFSYWAKDDDALDLSKLLNDHIANIINEYPKRFGGLGTVPLQNPYLAISELERCMNDLGLFGIQIGSNVNGINLNDDKLFPFFEAASELGASIFIHPWDMLGTEEIKQYWLPWLVGMPAETSRAICSLIFGGVFERLPNLKIAFAHGGGSFPATIGRIQHGFNVRPDLCSVDNKIPPESYLGKFWVDSLVHDPLALNLLIDKVGKDKIMLGTDYPFPLGDLEAGKIIESSDYSKETKEMILSKNSLEWLGLPHNFYEI</sequence>
<dbReference type="PANTHER" id="PTHR21240">
    <property type="entry name" value="2-AMINO-3-CARBOXYLMUCONATE-6-SEMIALDEHYDE DECARBOXYLASE"/>
    <property type="match status" value="1"/>
</dbReference>
<dbReference type="GO" id="GO:0170033">
    <property type="term" value="P:L-amino acid metabolic process"/>
    <property type="evidence" value="ECO:0007669"/>
    <property type="project" value="UniProtKB-ARBA"/>
</dbReference>
<dbReference type="GO" id="GO:0046872">
    <property type="term" value="F:metal ion binding"/>
    <property type="evidence" value="ECO:0007669"/>
    <property type="project" value="UniProtKB-KW"/>
</dbReference>
<dbReference type="EC" id="4.1.1.45" evidence="4"/>
<evidence type="ECO:0000256" key="7">
    <source>
        <dbReference type="ARBA" id="ARBA00022793"/>
    </source>
</evidence>
<dbReference type="GO" id="GO:0001760">
    <property type="term" value="F:aminocarboxymuconate-semialdehyde decarboxylase activity"/>
    <property type="evidence" value="ECO:0007669"/>
    <property type="project" value="UniProtKB-EC"/>
</dbReference>
<comment type="similarity">
    <text evidence="2">Belongs to the metallo-dependent hydrolases superfamily. ACMSD family.</text>
</comment>
<dbReference type="Pfam" id="PF04909">
    <property type="entry name" value="Amidohydro_2"/>
    <property type="match status" value="1"/>
</dbReference>
<evidence type="ECO:0000256" key="5">
    <source>
        <dbReference type="ARBA" id="ARBA00021214"/>
    </source>
</evidence>
<comment type="subunit">
    <text evidence="3">Monomer.</text>
</comment>
<feature type="domain" description="Amidohydrolase-related" evidence="11">
    <location>
        <begin position="3"/>
        <end position="329"/>
    </location>
</feature>
<keyword evidence="6" id="KW-0479">Metal-binding</keyword>
<proteinExistence type="inferred from homology"/>
<keyword evidence="7" id="KW-0210">Decarboxylase</keyword>
<dbReference type="FunFam" id="3.20.20.140:FF:000029">
    <property type="entry name" value="2-amino-3-carboxymuconate-6-semialdehyde decarboxylase"/>
    <property type="match status" value="1"/>
</dbReference>
<gene>
    <name evidence="12" type="ORF">METZ01_LOCUS227928</name>
</gene>
<evidence type="ECO:0000256" key="3">
    <source>
        <dbReference type="ARBA" id="ARBA00011245"/>
    </source>
</evidence>
<organism evidence="12">
    <name type="scientific">marine metagenome</name>
    <dbReference type="NCBI Taxonomy" id="408172"/>
    <lineage>
        <taxon>unclassified sequences</taxon>
        <taxon>metagenomes</taxon>
        <taxon>ecological metagenomes</taxon>
    </lineage>
</organism>
<dbReference type="GO" id="GO:0005829">
    <property type="term" value="C:cytosol"/>
    <property type="evidence" value="ECO:0007669"/>
    <property type="project" value="TreeGrafter"/>
</dbReference>
<keyword evidence="8" id="KW-0862">Zinc</keyword>
<keyword evidence="9" id="KW-0456">Lyase</keyword>
<evidence type="ECO:0000256" key="4">
    <source>
        <dbReference type="ARBA" id="ARBA00012365"/>
    </source>
</evidence>
<evidence type="ECO:0000256" key="8">
    <source>
        <dbReference type="ARBA" id="ARBA00022833"/>
    </source>
</evidence>
<evidence type="ECO:0000256" key="10">
    <source>
        <dbReference type="ARBA" id="ARBA00031120"/>
    </source>
</evidence>
<protein>
    <recommendedName>
        <fullName evidence="5">2-amino-3-carboxymuconate-6-semialdehyde decarboxylase</fullName>
        <ecNumber evidence="4">4.1.1.45</ecNumber>
    </recommendedName>
    <alternativeName>
        <fullName evidence="10">Picolinate carboxylase</fullName>
    </alternativeName>
</protein>